<dbReference type="EMBL" id="JACIDK010000002">
    <property type="protein sequence ID" value="MBB3890889.1"/>
    <property type="molecule type" value="Genomic_DNA"/>
</dbReference>
<comment type="caution">
    <text evidence="3">The sequence shown here is derived from an EMBL/GenBank/DDBJ whole genome shotgun (WGS) entry which is preliminary data.</text>
</comment>
<dbReference type="AlphaFoldDB" id="A0A839ZYS6"/>
<protein>
    <submittedName>
        <fullName evidence="3">Uncharacterized protein</fullName>
    </submittedName>
</protein>
<reference evidence="3 4" key="1">
    <citation type="submission" date="2020-08" db="EMBL/GenBank/DDBJ databases">
        <title>Genomic Encyclopedia of Type Strains, Phase IV (KMG-IV): sequencing the most valuable type-strain genomes for metagenomic binning, comparative biology and taxonomic classification.</title>
        <authorList>
            <person name="Goeker M."/>
        </authorList>
    </citation>
    <scope>NUCLEOTIDE SEQUENCE [LARGE SCALE GENOMIC DNA]</scope>
    <source>
        <strain evidence="3 4">DSM 21793</strain>
    </source>
</reference>
<keyword evidence="2" id="KW-0812">Transmembrane</keyword>
<organism evidence="3 4">
    <name type="scientific">Phenylobacterium haematophilum</name>
    <dbReference type="NCBI Taxonomy" id="98513"/>
    <lineage>
        <taxon>Bacteria</taxon>
        <taxon>Pseudomonadati</taxon>
        <taxon>Pseudomonadota</taxon>
        <taxon>Alphaproteobacteria</taxon>
        <taxon>Caulobacterales</taxon>
        <taxon>Caulobacteraceae</taxon>
        <taxon>Phenylobacterium</taxon>
    </lineage>
</organism>
<gene>
    <name evidence="3" type="ORF">GGQ61_001606</name>
</gene>
<evidence type="ECO:0000256" key="2">
    <source>
        <dbReference type="SAM" id="Phobius"/>
    </source>
</evidence>
<feature type="region of interest" description="Disordered" evidence="1">
    <location>
        <begin position="1"/>
        <end position="20"/>
    </location>
</feature>
<dbReference type="Proteomes" id="UP000530564">
    <property type="component" value="Unassembled WGS sequence"/>
</dbReference>
<feature type="transmembrane region" description="Helical" evidence="2">
    <location>
        <begin position="26"/>
        <end position="47"/>
    </location>
</feature>
<feature type="region of interest" description="Disordered" evidence="1">
    <location>
        <begin position="47"/>
        <end position="66"/>
    </location>
</feature>
<accession>A0A839ZYS6</accession>
<name>A0A839ZYS6_9CAUL</name>
<keyword evidence="2" id="KW-1133">Transmembrane helix</keyword>
<sequence>MIYERNGRFGAAGTTEDHHHSLRRRWWALAVILSVALAGALLGQMSVDRGDSARPAPPGPLDRLTF</sequence>
<keyword evidence="4" id="KW-1185">Reference proteome</keyword>
<evidence type="ECO:0000313" key="4">
    <source>
        <dbReference type="Proteomes" id="UP000530564"/>
    </source>
</evidence>
<dbReference type="RefSeq" id="WP_183771345.1">
    <property type="nucleotide sequence ID" value="NZ_JACIDK010000002.1"/>
</dbReference>
<evidence type="ECO:0000313" key="3">
    <source>
        <dbReference type="EMBL" id="MBB3890889.1"/>
    </source>
</evidence>
<proteinExistence type="predicted"/>
<evidence type="ECO:0000256" key="1">
    <source>
        <dbReference type="SAM" id="MobiDB-lite"/>
    </source>
</evidence>
<keyword evidence="2" id="KW-0472">Membrane</keyword>